<dbReference type="InterPro" id="IPR006094">
    <property type="entry name" value="Oxid_FAD_bind_N"/>
</dbReference>
<dbReference type="eggNOG" id="COG0277">
    <property type="taxonomic scope" value="Bacteria"/>
</dbReference>
<keyword evidence="3" id="KW-0285">Flavoprotein</keyword>
<keyword evidence="9" id="KW-0411">Iron-sulfur</keyword>
<accession>Q30V99</accession>
<dbReference type="Gene3D" id="1.10.45.10">
    <property type="entry name" value="Vanillyl-alcohol Oxidase, Chain A, domain 4"/>
    <property type="match status" value="1"/>
</dbReference>
<dbReference type="PANTHER" id="PTHR11748">
    <property type="entry name" value="D-LACTATE DEHYDROGENASE"/>
    <property type="match status" value="1"/>
</dbReference>
<evidence type="ECO:0000313" key="14">
    <source>
        <dbReference type="Proteomes" id="UP000002710"/>
    </source>
</evidence>
<dbReference type="Pfam" id="PF01565">
    <property type="entry name" value="FAD_binding_4"/>
    <property type="match status" value="1"/>
</dbReference>
<evidence type="ECO:0000256" key="5">
    <source>
        <dbReference type="ARBA" id="ARBA00022827"/>
    </source>
</evidence>
<name>Q30V99_OLEA2</name>
<dbReference type="Proteomes" id="UP000002710">
    <property type="component" value="Chromosome"/>
</dbReference>
<dbReference type="SUPFAM" id="SSF55103">
    <property type="entry name" value="FAD-linked oxidases, C-terminal domain"/>
    <property type="match status" value="1"/>
</dbReference>
<keyword evidence="6" id="KW-0809">Transit peptide</keyword>
<dbReference type="STRING" id="207559.Dde_3604"/>
<sequence length="943" mass="104013">MLPERYRQFHKELLEFIPADNIYTDPLRTLAYGTDASFYRLIPKIVVDTNVEDEVVGILKLASSHKLPVTFRAAGTSLSGQAVSDSVLIRLGDGWRKFKIFDEASKVQLQPGIIGSHANRLLAEFGKKIGPDPASIDSAKIGGIVANNASGMCCGVAENSYKTLHSMRVVMYDGTTLDTSDDKSRAEFARRHPNVLERLRLLRQKVMADNSLAELITRKFKIKNTTGYSLNALVDFEDPFDILQHLMIGSEGTLGFISEVTYRTVIEHRHKASALMLFPDIKSACEATIVLKQQPVAAVELIDRAGLRSVQDKPGMPGGLTDLGEEAAALLVETRSNEKDTLNRQIAEILASIEHIPCVHPHVFTDVPEEFGKLWAVRKGLFPAVGAVRRIGTTVIIEDVAFPIESLAQATLELQGLFKKHGYDEAIIFGHALEGNLHFVFTQDFGDRAEVSRYQAFMDDVCAMVAGAYKGSLKAEHGTGRNMAPFVEMEWGRDAYMLMKEIKNIFDPHGLLNPGVIINEDAEAHIKNLKPLPAAHSIVDKCIECGFCEPICPSRDVTFTPRQRIVSWREVCRMENEEEKNKLLKTLLKGYNYLGEDTCAADGLCATRCPVGINTGSFIKHLRSTKVGPRAHKAATWVGDHFGTVAKTVATGLKGVSLAHRLFGTTFMDGASRTLRVVSLKKIPMWNKEMPGGLSPVKPVPVNQANPLKAVYFPSCVSRTMGPAKNDRDRDPLPAKTVSLLAKAGYEVIFPEGMENLCCGQAFESKGYMAQADAKSKELGDALLKASGNGELPVLCDTSPCLYRMKETLDKRLTLWEPIDFVLEHLTDKLEFTRLPRRVAIHSTCTARKMGLDAKFKKLAEMCAEEVVVPEDVFCCGFAGDRGFSFPELNASALKELRPQVERCDDGYSTSRTCEIGLSLHGGLSYRSILYLVDEATKPLPRG</sequence>
<dbReference type="InterPro" id="IPR017896">
    <property type="entry name" value="4Fe4S_Fe-S-bd"/>
</dbReference>
<evidence type="ECO:0000256" key="3">
    <source>
        <dbReference type="ARBA" id="ARBA00022630"/>
    </source>
</evidence>
<keyword evidence="8" id="KW-0408">Iron</keyword>
<dbReference type="eggNOG" id="COG0247">
    <property type="taxonomic scope" value="Bacteria"/>
</dbReference>
<proteinExistence type="inferred from homology"/>
<dbReference type="FunFam" id="1.10.45.10:FF:000001">
    <property type="entry name" value="D-lactate dehydrogenase mitochondrial"/>
    <property type="match status" value="1"/>
</dbReference>
<dbReference type="PROSITE" id="PS51379">
    <property type="entry name" value="4FE4S_FER_2"/>
    <property type="match status" value="1"/>
</dbReference>
<evidence type="ECO:0000313" key="13">
    <source>
        <dbReference type="EMBL" id="ABB40397.1"/>
    </source>
</evidence>
<dbReference type="Gene3D" id="3.30.70.2740">
    <property type="match status" value="1"/>
</dbReference>
<dbReference type="GO" id="GO:0071949">
    <property type="term" value="F:FAD binding"/>
    <property type="evidence" value="ECO:0007669"/>
    <property type="project" value="InterPro"/>
</dbReference>
<dbReference type="Pfam" id="PF13183">
    <property type="entry name" value="Fer4_8"/>
    <property type="match status" value="1"/>
</dbReference>
<dbReference type="GO" id="GO:0051536">
    <property type="term" value="F:iron-sulfur cluster binding"/>
    <property type="evidence" value="ECO:0007669"/>
    <property type="project" value="UniProtKB-KW"/>
</dbReference>
<dbReference type="AlphaFoldDB" id="Q30V99"/>
<comment type="cofactor">
    <cofactor evidence="1">
        <name>FAD</name>
        <dbReference type="ChEBI" id="CHEBI:57692"/>
    </cofactor>
</comment>
<dbReference type="Pfam" id="PF02754">
    <property type="entry name" value="CCG"/>
    <property type="match status" value="2"/>
</dbReference>
<dbReference type="GO" id="GO:0004458">
    <property type="term" value="F:D-lactate dehydrogenase (cytochrome) activity"/>
    <property type="evidence" value="ECO:0007669"/>
    <property type="project" value="UniProtKB-EC"/>
</dbReference>
<gene>
    <name evidence="13" type="ordered locus">Dde_3604</name>
</gene>
<evidence type="ECO:0000256" key="4">
    <source>
        <dbReference type="ARBA" id="ARBA00022723"/>
    </source>
</evidence>
<reference evidence="13 14" key="1">
    <citation type="journal article" date="2011" name="J. Bacteriol.">
        <title>Complete genome sequence and updated annotation of Desulfovibrio alaskensis G20.</title>
        <authorList>
            <person name="Hauser L.J."/>
            <person name="Land M.L."/>
            <person name="Brown S.D."/>
            <person name="Larimer F."/>
            <person name="Keller K.L."/>
            <person name="Rapp-Giles B.J."/>
            <person name="Price M.N."/>
            <person name="Lin M."/>
            <person name="Bruce D.C."/>
            <person name="Detter J.C."/>
            <person name="Tapia R."/>
            <person name="Han C.S."/>
            <person name="Goodwin L.A."/>
            <person name="Cheng J.F."/>
            <person name="Pitluck S."/>
            <person name="Copeland A."/>
            <person name="Lucas S."/>
            <person name="Nolan M."/>
            <person name="Lapidus A.L."/>
            <person name="Palumbo A.V."/>
            <person name="Wall J.D."/>
        </authorList>
    </citation>
    <scope>NUCLEOTIDE SEQUENCE [LARGE SCALE GENOMIC DNA]</scope>
    <source>
        <strain evidence="14">ATCC BAA 1058 / DSM 17464 / G20</strain>
    </source>
</reference>
<dbReference type="PANTHER" id="PTHR11748:SF111">
    <property type="entry name" value="D-LACTATE DEHYDROGENASE, MITOCHONDRIAL-RELATED"/>
    <property type="match status" value="1"/>
</dbReference>
<dbReference type="RefSeq" id="WP_011369277.1">
    <property type="nucleotide sequence ID" value="NC_007519.1"/>
</dbReference>
<dbReference type="InterPro" id="IPR016164">
    <property type="entry name" value="FAD-linked_Oxase-like_C"/>
</dbReference>
<evidence type="ECO:0000256" key="8">
    <source>
        <dbReference type="ARBA" id="ARBA00023004"/>
    </source>
</evidence>
<dbReference type="GO" id="GO:1903457">
    <property type="term" value="P:lactate catabolic process"/>
    <property type="evidence" value="ECO:0007669"/>
    <property type="project" value="TreeGrafter"/>
</dbReference>
<dbReference type="PROSITE" id="PS51387">
    <property type="entry name" value="FAD_PCMH"/>
    <property type="match status" value="1"/>
</dbReference>
<dbReference type="Pfam" id="PF02913">
    <property type="entry name" value="FAD-oxidase_C"/>
    <property type="match status" value="1"/>
</dbReference>
<dbReference type="InterPro" id="IPR017900">
    <property type="entry name" value="4Fe4S_Fe_S_CS"/>
</dbReference>
<evidence type="ECO:0000259" key="12">
    <source>
        <dbReference type="PROSITE" id="PS51387"/>
    </source>
</evidence>
<evidence type="ECO:0000256" key="7">
    <source>
        <dbReference type="ARBA" id="ARBA00023002"/>
    </source>
</evidence>
<dbReference type="EC" id="1.1.2.4" evidence="10"/>
<dbReference type="InterPro" id="IPR016167">
    <property type="entry name" value="FAD-bd_PCMH_sub1"/>
</dbReference>
<evidence type="ECO:0000256" key="6">
    <source>
        <dbReference type="ARBA" id="ARBA00022946"/>
    </source>
</evidence>
<organism evidence="13 14">
    <name type="scientific">Oleidesulfovibrio alaskensis (strain ATCC BAA-1058 / DSM 17464 / G20)</name>
    <name type="common">Desulfovibrio alaskensis</name>
    <dbReference type="NCBI Taxonomy" id="207559"/>
    <lineage>
        <taxon>Bacteria</taxon>
        <taxon>Pseudomonadati</taxon>
        <taxon>Thermodesulfobacteriota</taxon>
        <taxon>Desulfovibrionia</taxon>
        <taxon>Desulfovibrionales</taxon>
        <taxon>Desulfovibrionaceae</taxon>
        <taxon>Oleidesulfovibrio</taxon>
    </lineage>
</organism>
<evidence type="ECO:0000256" key="2">
    <source>
        <dbReference type="ARBA" id="ARBA00008000"/>
    </source>
</evidence>
<evidence type="ECO:0000259" key="11">
    <source>
        <dbReference type="PROSITE" id="PS51379"/>
    </source>
</evidence>
<keyword evidence="4" id="KW-0479">Metal-binding</keyword>
<feature type="domain" description="FAD-binding PCMH-type" evidence="12">
    <location>
        <begin position="39"/>
        <end position="267"/>
    </location>
</feature>
<dbReference type="InterPro" id="IPR036318">
    <property type="entry name" value="FAD-bd_PCMH-like_sf"/>
</dbReference>
<evidence type="ECO:0000256" key="10">
    <source>
        <dbReference type="ARBA" id="ARBA00038897"/>
    </source>
</evidence>
<dbReference type="InterPro" id="IPR016166">
    <property type="entry name" value="FAD-bd_PCMH"/>
</dbReference>
<dbReference type="InterPro" id="IPR004017">
    <property type="entry name" value="Cys_rich_dom"/>
</dbReference>
<evidence type="ECO:0000256" key="1">
    <source>
        <dbReference type="ARBA" id="ARBA00001974"/>
    </source>
</evidence>
<dbReference type="EMBL" id="CP000112">
    <property type="protein sequence ID" value="ABB40397.1"/>
    <property type="molecule type" value="Genomic_DNA"/>
</dbReference>
<dbReference type="KEGG" id="dde:Dde_3604"/>
<dbReference type="GO" id="GO:0008720">
    <property type="term" value="F:D-lactate dehydrogenase (NAD+) activity"/>
    <property type="evidence" value="ECO:0007669"/>
    <property type="project" value="TreeGrafter"/>
</dbReference>
<evidence type="ECO:0000256" key="9">
    <source>
        <dbReference type="ARBA" id="ARBA00023014"/>
    </source>
</evidence>
<dbReference type="InterPro" id="IPR009051">
    <property type="entry name" value="Helical_ferredxn"/>
</dbReference>
<dbReference type="SUPFAM" id="SSF56176">
    <property type="entry name" value="FAD-binding/transporter-associated domain-like"/>
    <property type="match status" value="1"/>
</dbReference>
<dbReference type="InterPro" id="IPR004113">
    <property type="entry name" value="FAD-bd_oxidored_4_C"/>
</dbReference>
<dbReference type="Gene3D" id="3.30.465.10">
    <property type="match status" value="1"/>
</dbReference>
<dbReference type="PROSITE" id="PS00198">
    <property type="entry name" value="4FE4S_FER_1"/>
    <property type="match status" value="1"/>
</dbReference>
<dbReference type="InterPro" id="IPR016169">
    <property type="entry name" value="FAD-bd_PCMH_sub2"/>
</dbReference>
<dbReference type="eggNOG" id="COG0479">
    <property type="taxonomic scope" value="Bacteria"/>
</dbReference>
<feature type="domain" description="4Fe-4S ferredoxin-type" evidence="11">
    <location>
        <begin position="533"/>
        <end position="562"/>
    </location>
</feature>
<dbReference type="HOGENOM" id="CLU_013688_0_0_7"/>
<dbReference type="SUPFAM" id="SSF46548">
    <property type="entry name" value="alpha-helical ferredoxin"/>
    <property type="match status" value="1"/>
</dbReference>
<keyword evidence="5" id="KW-0274">FAD</keyword>
<dbReference type="Gene3D" id="1.10.1060.10">
    <property type="entry name" value="Alpha-helical ferredoxin"/>
    <property type="match status" value="1"/>
</dbReference>
<dbReference type="InterPro" id="IPR016171">
    <property type="entry name" value="Vanillyl_alc_oxidase_C-sub2"/>
</dbReference>
<protein>
    <recommendedName>
        <fullName evidence="10">D-lactate dehydrogenase (cytochrome)</fullName>
        <ecNumber evidence="10">1.1.2.4</ecNumber>
    </recommendedName>
</protein>
<dbReference type="GO" id="GO:0046872">
    <property type="term" value="F:metal ion binding"/>
    <property type="evidence" value="ECO:0007669"/>
    <property type="project" value="UniProtKB-KW"/>
</dbReference>
<keyword evidence="14" id="KW-1185">Reference proteome</keyword>
<keyword evidence="7 13" id="KW-0560">Oxidoreductase</keyword>
<comment type="similarity">
    <text evidence="2">Belongs to the FAD-binding oxidoreductase/transferase type 4 family.</text>
</comment>
<dbReference type="Gene3D" id="3.30.43.10">
    <property type="entry name" value="Uridine Diphospho-n-acetylenolpyruvylglucosamine Reductase, domain 2"/>
    <property type="match status" value="1"/>
</dbReference>